<name>A0A672J9F1_SALFA</name>
<protein>
    <submittedName>
        <fullName evidence="1">Uncharacterized protein</fullName>
    </submittedName>
</protein>
<evidence type="ECO:0000313" key="1">
    <source>
        <dbReference type="Ensembl" id="ENSSFAP00005050806.1"/>
    </source>
</evidence>
<evidence type="ECO:0000313" key="2">
    <source>
        <dbReference type="Proteomes" id="UP000472267"/>
    </source>
</evidence>
<dbReference type="AlphaFoldDB" id="A0A672J9F1"/>
<organism evidence="1 2">
    <name type="scientific">Salarias fasciatus</name>
    <name type="common">Jewelled blenny</name>
    <name type="synonym">Blennius fasciatus</name>
    <dbReference type="NCBI Taxonomy" id="181472"/>
    <lineage>
        <taxon>Eukaryota</taxon>
        <taxon>Metazoa</taxon>
        <taxon>Chordata</taxon>
        <taxon>Craniata</taxon>
        <taxon>Vertebrata</taxon>
        <taxon>Euteleostomi</taxon>
        <taxon>Actinopterygii</taxon>
        <taxon>Neopterygii</taxon>
        <taxon>Teleostei</taxon>
        <taxon>Neoteleostei</taxon>
        <taxon>Acanthomorphata</taxon>
        <taxon>Ovalentaria</taxon>
        <taxon>Blenniimorphae</taxon>
        <taxon>Blenniiformes</taxon>
        <taxon>Blennioidei</taxon>
        <taxon>Blenniidae</taxon>
        <taxon>Salariinae</taxon>
        <taxon>Salarias</taxon>
    </lineage>
</organism>
<sequence>MTKSKELVCETIRKVWIPLKLDLLLGFRTPIPLNLISYLWVGLRAAVLNERRTSCLIPAYGRRIRRRFYNVDVNPRSSAF</sequence>
<proteinExistence type="predicted"/>
<reference evidence="1" key="1">
    <citation type="submission" date="2019-06" db="EMBL/GenBank/DDBJ databases">
        <authorList>
            <consortium name="Wellcome Sanger Institute Data Sharing"/>
        </authorList>
    </citation>
    <scope>NUCLEOTIDE SEQUENCE [LARGE SCALE GENOMIC DNA]</scope>
</reference>
<accession>A0A672J9F1</accession>
<dbReference type="InParanoid" id="A0A672J9F1"/>
<reference evidence="1" key="3">
    <citation type="submission" date="2025-09" db="UniProtKB">
        <authorList>
            <consortium name="Ensembl"/>
        </authorList>
    </citation>
    <scope>IDENTIFICATION</scope>
</reference>
<dbReference type="Proteomes" id="UP000472267">
    <property type="component" value="Chromosome 7"/>
</dbReference>
<reference evidence="1" key="2">
    <citation type="submission" date="2025-08" db="UniProtKB">
        <authorList>
            <consortium name="Ensembl"/>
        </authorList>
    </citation>
    <scope>IDENTIFICATION</scope>
</reference>
<keyword evidence="2" id="KW-1185">Reference proteome</keyword>
<dbReference type="Ensembl" id="ENSSFAT00005052447.1">
    <property type="protein sequence ID" value="ENSSFAP00005050806.1"/>
    <property type="gene ID" value="ENSSFAG00005024479.1"/>
</dbReference>